<keyword evidence="2" id="KW-1133">Transmembrane helix</keyword>
<feature type="region of interest" description="Disordered" evidence="1">
    <location>
        <begin position="120"/>
        <end position="164"/>
    </location>
</feature>
<feature type="region of interest" description="Disordered" evidence="1">
    <location>
        <begin position="1"/>
        <end position="44"/>
    </location>
</feature>
<sequence>MSTTEQEQQEQQEQGLPSIDESLGPETEIAEEEHDEQVQATTKSSKKAKRGLVLMLICALGVIGGGIFGVFHVINGFNDTEALVIEPETTLRDTPVAMTSAVNAVDKTPKANELALYEVSPAENPTQESVSLPVRTESESTFEVKEPSFGSQQAPKESAPEKDTSINKSELSELLNVLNAQNQLLNKIVEGQQTILSQVNKNGKLANDQIDASEAIGVGLQGVVKGNEAIVRLVTEVGKAATSSQERATRRTSHSIKKTEDEPQFATKSASLWGDEVKVLIELKGGFYKNVQLGDEVDGWKLLDIDLKKKQTTWGKGNVEQIHKYS</sequence>
<gene>
    <name evidence="3" type="ORF">F0254_20485</name>
</gene>
<keyword evidence="2" id="KW-0812">Transmembrane</keyword>
<evidence type="ECO:0000313" key="4">
    <source>
        <dbReference type="Proteomes" id="UP000532247"/>
    </source>
</evidence>
<accession>A0A7Y4F007</accession>
<dbReference type="RefSeq" id="WP_171346150.1">
    <property type="nucleotide sequence ID" value="NZ_VTYF01000015.1"/>
</dbReference>
<evidence type="ECO:0000256" key="1">
    <source>
        <dbReference type="SAM" id="MobiDB-lite"/>
    </source>
</evidence>
<protein>
    <submittedName>
        <fullName evidence="3">Uncharacterized protein</fullName>
    </submittedName>
</protein>
<reference evidence="3 4" key="1">
    <citation type="submission" date="2019-09" db="EMBL/GenBank/DDBJ databases">
        <title>Draft genome sequencing and comparative genomics of hatchery-associated Vibrios.</title>
        <authorList>
            <person name="Kehlet-Delgado H."/>
            <person name="Mueller R.S."/>
        </authorList>
    </citation>
    <scope>NUCLEOTIDE SEQUENCE [LARGE SCALE GENOMIC DNA]</scope>
    <source>
        <strain evidence="3 4">081416A</strain>
    </source>
</reference>
<dbReference type="EMBL" id="VTYF01000015">
    <property type="protein sequence ID" value="NOI11216.1"/>
    <property type="molecule type" value="Genomic_DNA"/>
</dbReference>
<feature type="transmembrane region" description="Helical" evidence="2">
    <location>
        <begin position="52"/>
        <end position="74"/>
    </location>
</feature>
<comment type="caution">
    <text evidence="3">The sequence shown here is derived from an EMBL/GenBank/DDBJ whole genome shotgun (WGS) entry which is preliminary data.</text>
</comment>
<evidence type="ECO:0000256" key="2">
    <source>
        <dbReference type="SAM" id="Phobius"/>
    </source>
</evidence>
<keyword evidence="2" id="KW-0472">Membrane</keyword>
<proteinExistence type="predicted"/>
<name>A0A7Y4F007_VIBAL</name>
<feature type="compositionally biased region" description="Low complexity" evidence="1">
    <location>
        <begin position="1"/>
        <end position="14"/>
    </location>
</feature>
<evidence type="ECO:0000313" key="3">
    <source>
        <dbReference type="EMBL" id="NOI11216.1"/>
    </source>
</evidence>
<dbReference type="AlphaFoldDB" id="A0A7Y4F007"/>
<dbReference type="Proteomes" id="UP000532247">
    <property type="component" value="Unassembled WGS sequence"/>
</dbReference>
<organism evidence="3 4">
    <name type="scientific">Vibrio alginolyticus</name>
    <dbReference type="NCBI Taxonomy" id="663"/>
    <lineage>
        <taxon>Bacteria</taxon>
        <taxon>Pseudomonadati</taxon>
        <taxon>Pseudomonadota</taxon>
        <taxon>Gammaproteobacteria</taxon>
        <taxon>Vibrionales</taxon>
        <taxon>Vibrionaceae</taxon>
        <taxon>Vibrio</taxon>
    </lineage>
</organism>
<feature type="compositionally biased region" description="Basic and acidic residues" evidence="1">
    <location>
        <begin position="136"/>
        <end position="146"/>
    </location>
</feature>